<dbReference type="AlphaFoldDB" id="A0A1R4AAS2"/>
<reference evidence="3 4" key="3">
    <citation type="journal article" date="2016" name="Sci. Rep.">
        <title>Genome-wide diversity and gene expression profiling of Babesia microti isolates identify polymorphic genes that mediate host-pathogen interactions.</title>
        <authorList>
            <person name="Silva J.C."/>
            <person name="Cornillot E."/>
            <person name="McCracken C."/>
            <person name="Usmani-Brown S."/>
            <person name="Dwivedi A."/>
            <person name="Ifeonu O.O."/>
            <person name="Crabtree J."/>
            <person name="Gotia H.T."/>
            <person name="Virji A.Z."/>
            <person name="Reynes C."/>
            <person name="Colinge J."/>
            <person name="Kumar V."/>
            <person name="Lawres L."/>
            <person name="Pazzi J.E."/>
            <person name="Pablo J.V."/>
            <person name="Hung C."/>
            <person name="Brancato J."/>
            <person name="Kumari P."/>
            <person name="Orvis J."/>
            <person name="Tretina K."/>
            <person name="Chibucos M."/>
            <person name="Ott S."/>
            <person name="Sadzewicz L."/>
            <person name="Sengamalay N."/>
            <person name="Shetty A.C."/>
            <person name="Su Q."/>
            <person name="Tallon L."/>
            <person name="Fraser C.M."/>
            <person name="Frutos R."/>
            <person name="Molina D.M."/>
            <person name="Krause P.J."/>
            <person name="Ben Mamoun C."/>
        </authorList>
    </citation>
    <scope>NUCLEOTIDE SEQUENCE [LARGE SCALE GENOMIC DNA]</scope>
    <source>
        <strain evidence="3 4">RI</strain>
    </source>
</reference>
<dbReference type="Pfam" id="PF08839">
    <property type="entry name" value="CDT1"/>
    <property type="match status" value="1"/>
</dbReference>
<dbReference type="SUPFAM" id="SSF46785">
    <property type="entry name" value="Winged helix' DNA-binding domain"/>
    <property type="match status" value="1"/>
</dbReference>
<dbReference type="EMBL" id="FO082872">
    <property type="protein sequence ID" value="SJK86102.1"/>
    <property type="molecule type" value="Genomic_DNA"/>
</dbReference>
<evidence type="ECO:0000313" key="4">
    <source>
        <dbReference type="Proteomes" id="UP000002899"/>
    </source>
</evidence>
<dbReference type="GeneID" id="24424446"/>
<feature type="compositionally biased region" description="Basic and acidic residues" evidence="1">
    <location>
        <begin position="346"/>
        <end position="357"/>
    </location>
</feature>
<feature type="region of interest" description="Disordered" evidence="1">
    <location>
        <begin position="316"/>
        <end position="365"/>
    </location>
</feature>
<sequence>MCDHILLHHNSVDTDVETCEFNVVDTNTTLNFDSSIPAVFDSPKRTPKRTSENLPQHGEPRLYMSNDFYINSLLASNSYSCSYRDEEEKQNSLKVLGKPRCWTDSIINSDGEAESSEKGDSDGWTMLTPIRNLAQNSSTKKLPITLETLEDSNEVGYNDKFTLVDMFKNLCIAAKRVVLRGGILLYQPVSNLIQRMTKRNFSLIELRQILYICPEIVSVRWIRVNSAIKKLYPKEYSAFTSDTIFDLKISLKVNDSHCTSSTDFNKALDIFTNAINRYDEQSMHNGRKNKPDQTMDTSTIVNDGLDNETRQLNYPLGELPEKPTPNRGKLLEVLKTPTKFRNSDTCGRDTDHDDHSPSRLSSSSRLSSLRATFKLKCDHGLFTEETGRSHANIGTNTPSRLMFETPKRGVMQLTGSQTPNDKFPLGSPVSNVQLDLLDTPGMKRIKLAALQREMANKDVGDNIIFQLDTRWLVELIYEMIVNEKMSHVISVSSLYEFIINKCHATVNLTRLNKILEQLQTKYPNIFILSTSTLDGSNTLTLSDKCITNPKILDDILQSF</sequence>
<evidence type="ECO:0000256" key="1">
    <source>
        <dbReference type="SAM" id="MobiDB-lite"/>
    </source>
</evidence>
<reference evidence="3 4" key="2">
    <citation type="journal article" date="2013" name="PLoS ONE">
        <title>Whole genome mapping and re-organization of the nuclear and mitochondrial genomes of Babesia microti isolates.</title>
        <authorList>
            <person name="Cornillot E."/>
            <person name="Dassouli A."/>
            <person name="Garg A."/>
            <person name="Pachikara N."/>
            <person name="Randazzo S."/>
            <person name="Depoix D."/>
            <person name="Carcy B."/>
            <person name="Delbecq S."/>
            <person name="Frutos R."/>
            <person name="Silva J.C."/>
            <person name="Sutton R."/>
            <person name="Krause P.J."/>
            <person name="Mamoun C.B."/>
        </authorList>
    </citation>
    <scope>NUCLEOTIDE SEQUENCE [LARGE SCALE GENOMIC DNA]</scope>
    <source>
        <strain evidence="3 4">RI</strain>
    </source>
</reference>
<dbReference type="OrthoDB" id="341730at2759"/>
<proteinExistence type="predicted"/>
<dbReference type="KEGG" id="bmic:BMR1_02g03311"/>
<dbReference type="SMART" id="SM01075">
    <property type="entry name" value="CDT1"/>
    <property type="match status" value="1"/>
</dbReference>
<feature type="compositionally biased region" description="Polar residues" evidence="1">
    <location>
        <begin position="292"/>
        <end position="301"/>
    </location>
</feature>
<dbReference type="InterPro" id="IPR014939">
    <property type="entry name" value="CDT1_Gemini-bd-like"/>
</dbReference>
<keyword evidence="4" id="KW-1185">Reference proteome</keyword>
<organism evidence="3 4">
    <name type="scientific">Babesia microti (strain RI)</name>
    <dbReference type="NCBI Taxonomy" id="1133968"/>
    <lineage>
        <taxon>Eukaryota</taxon>
        <taxon>Sar</taxon>
        <taxon>Alveolata</taxon>
        <taxon>Apicomplexa</taxon>
        <taxon>Aconoidasida</taxon>
        <taxon>Piroplasmida</taxon>
        <taxon>Babesiidae</taxon>
        <taxon>Babesia</taxon>
    </lineage>
</organism>
<evidence type="ECO:0000259" key="2">
    <source>
        <dbReference type="SMART" id="SM01075"/>
    </source>
</evidence>
<name>A0A1R4AAS2_BABMR</name>
<dbReference type="InterPro" id="IPR036390">
    <property type="entry name" value="WH_DNA-bd_sf"/>
</dbReference>
<dbReference type="RefSeq" id="XP_021338298.1">
    <property type="nucleotide sequence ID" value="XM_021481683.1"/>
</dbReference>
<dbReference type="Proteomes" id="UP000002899">
    <property type="component" value="Chromosome II"/>
</dbReference>
<evidence type="ECO:0000313" key="3">
    <source>
        <dbReference type="EMBL" id="SJK86102.1"/>
    </source>
</evidence>
<dbReference type="VEuPathDB" id="PiroplasmaDB:BMR1_02g03311"/>
<feature type="domain" description="CDT1 Geminin-binding" evidence="2">
    <location>
        <begin position="162"/>
        <end position="332"/>
    </location>
</feature>
<reference evidence="3 4" key="1">
    <citation type="journal article" date="2012" name="Nucleic Acids Res.">
        <title>Sequencing of the smallest Apicomplexan genome from the human pathogen Babesia microti.</title>
        <authorList>
            <person name="Cornillot E."/>
            <person name="Hadj-Kaddour K."/>
            <person name="Dassouli A."/>
            <person name="Noel B."/>
            <person name="Ranwez V."/>
            <person name="Vacherie B."/>
            <person name="Augagneur Y."/>
            <person name="Bres V."/>
            <person name="Duclos A."/>
            <person name="Randazzo S."/>
            <person name="Carcy B."/>
            <person name="Debierre-Grockiego F."/>
            <person name="Delbecq S."/>
            <person name="Moubri-Menage K."/>
            <person name="Shams-Eldin H."/>
            <person name="Usmani-Brown S."/>
            <person name="Bringaud F."/>
            <person name="Wincker P."/>
            <person name="Vivares C.P."/>
            <person name="Schwarz R.T."/>
            <person name="Schetters T.P."/>
            <person name="Krause P.J."/>
            <person name="Gorenflot A."/>
            <person name="Berry V."/>
            <person name="Barbe V."/>
            <person name="Ben Mamoun C."/>
        </authorList>
    </citation>
    <scope>NUCLEOTIDE SEQUENCE [LARGE SCALE GENOMIC DNA]</scope>
    <source>
        <strain evidence="3 4">RI</strain>
    </source>
</reference>
<accession>A0A1R4AAS2</accession>
<protein>
    <recommendedName>
        <fullName evidence="2">CDT1 Geminin-binding domain-containing protein</fullName>
    </recommendedName>
</protein>
<feature type="region of interest" description="Disordered" evidence="1">
    <location>
        <begin position="282"/>
        <end position="304"/>
    </location>
</feature>